<dbReference type="GO" id="GO:0008017">
    <property type="term" value="F:microtubule binding"/>
    <property type="evidence" value="ECO:0007669"/>
    <property type="project" value="TreeGrafter"/>
</dbReference>
<feature type="region of interest" description="Disordered" evidence="1">
    <location>
        <begin position="273"/>
        <end position="347"/>
    </location>
</feature>
<dbReference type="Pfam" id="PF12348">
    <property type="entry name" value="CLASP_N"/>
    <property type="match status" value="1"/>
</dbReference>
<dbReference type="AlphaFoldDB" id="A0A3Q2PMS5"/>
<evidence type="ECO:0000259" key="2">
    <source>
        <dbReference type="Pfam" id="PF12348"/>
    </source>
</evidence>
<dbReference type="GO" id="GO:0005876">
    <property type="term" value="C:spindle microtubule"/>
    <property type="evidence" value="ECO:0007669"/>
    <property type="project" value="TreeGrafter"/>
</dbReference>
<dbReference type="InterPro" id="IPR016024">
    <property type="entry name" value="ARM-type_fold"/>
</dbReference>
<feature type="compositionally biased region" description="Low complexity" evidence="1">
    <location>
        <begin position="274"/>
        <end position="314"/>
    </location>
</feature>
<dbReference type="GO" id="GO:0090307">
    <property type="term" value="P:mitotic spindle assembly"/>
    <property type="evidence" value="ECO:0007669"/>
    <property type="project" value="TreeGrafter"/>
</dbReference>
<feature type="compositionally biased region" description="Low complexity" evidence="1">
    <location>
        <begin position="1"/>
        <end position="12"/>
    </location>
</feature>
<feature type="compositionally biased region" description="Low complexity" evidence="1">
    <location>
        <begin position="325"/>
        <end position="347"/>
    </location>
</feature>
<feature type="region of interest" description="Disordered" evidence="1">
    <location>
        <begin position="1"/>
        <end position="58"/>
    </location>
</feature>
<evidence type="ECO:0000313" key="4">
    <source>
        <dbReference type="Proteomes" id="UP000265000"/>
    </source>
</evidence>
<dbReference type="PANTHER" id="PTHR21567:SF28">
    <property type="entry name" value="CLIP-ASSOCIATING PROTEIN 1"/>
    <property type="match status" value="1"/>
</dbReference>
<sequence length="382" mass="40759">NLMRASAPLTAAPLPPPPDKNFDDDESVDGGRSSSRGASLAKSAGQNRDRRPSGPAGAVDEEDFIQAFEDVPAVQIYSSREVEEAMTKIRDVLSDDKKDWELRVAAVSRNRNLRLPSNLHLSSVLGSRFDHAAEAVLPTLLSLVPNSAKVMATSGVAAIRLVLRHTHCPRLVPIIGGGCASKAVAVRRRCFEFLDLLLQEWQASSLERHVAVVTETIKKGIHDADAEARSVARKCYWSFHGHFSREAELLFQGLESAYQKALQAHLRSGDTLMSLPASDRSSSSSQESLKAPAASKSKAAAATRRPANAAASSPGSLQRSRSDVDVSAAASARTRMPAVSPAGAPFSSASALPPGSYASLGKNRTGPLWVLDTLSIKPSAYF</sequence>
<dbReference type="InterPro" id="IPR011989">
    <property type="entry name" value="ARM-like"/>
</dbReference>
<proteinExistence type="predicted"/>
<organism evidence="3 4">
    <name type="scientific">Fundulus heteroclitus</name>
    <name type="common">Killifish</name>
    <name type="synonym">Mummichog</name>
    <dbReference type="NCBI Taxonomy" id="8078"/>
    <lineage>
        <taxon>Eukaryota</taxon>
        <taxon>Metazoa</taxon>
        <taxon>Chordata</taxon>
        <taxon>Craniata</taxon>
        <taxon>Vertebrata</taxon>
        <taxon>Euteleostomi</taxon>
        <taxon>Actinopterygii</taxon>
        <taxon>Neopterygii</taxon>
        <taxon>Teleostei</taxon>
        <taxon>Neoteleostei</taxon>
        <taxon>Acanthomorphata</taxon>
        <taxon>Ovalentaria</taxon>
        <taxon>Atherinomorphae</taxon>
        <taxon>Cyprinodontiformes</taxon>
        <taxon>Fundulidae</taxon>
        <taxon>Fundulus</taxon>
    </lineage>
</organism>
<accession>A0A3Q2PMS5</accession>
<evidence type="ECO:0000313" key="3">
    <source>
        <dbReference type="Ensembl" id="ENSFHEP00000013912.1"/>
    </source>
</evidence>
<name>A0A3Q2PMS5_FUNHE</name>
<dbReference type="SUPFAM" id="SSF48371">
    <property type="entry name" value="ARM repeat"/>
    <property type="match status" value="1"/>
</dbReference>
<dbReference type="GO" id="GO:0005881">
    <property type="term" value="C:cytoplasmic microtubule"/>
    <property type="evidence" value="ECO:0007669"/>
    <property type="project" value="TreeGrafter"/>
</dbReference>
<dbReference type="GO" id="GO:0043515">
    <property type="term" value="F:kinetochore binding"/>
    <property type="evidence" value="ECO:0007669"/>
    <property type="project" value="TreeGrafter"/>
</dbReference>
<dbReference type="GO" id="GO:0045180">
    <property type="term" value="C:basal cortex"/>
    <property type="evidence" value="ECO:0007669"/>
    <property type="project" value="TreeGrafter"/>
</dbReference>
<reference evidence="3" key="2">
    <citation type="submission" date="2025-09" db="UniProtKB">
        <authorList>
            <consortium name="Ensembl"/>
        </authorList>
    </citation>
    <scope>IDENTIFICATION</scope>
</reference>
<dbReference type="STRING" id="8078.ENSFHEP00000013912"/>
<keyword evidence="4" id="KW-1185">Reference proteome</keyword>
<dbReference type="GO" id="GO:0072686">
    <property type="term" value="C:mitotic spindle"/>
    <property type="evidence" value="ECO:0007669"/>
    <property type="project" value="TreeGrafter"/>
</dbReference>
<dbReference type="InterPro" id="IPR024395">
    <property type="entry name" value="CLASP_N_dom"/>
</dbReference>
<evidence type="ECO:0000256" key="1">
    <source>
        <dbReference type="SAM" id="MobiDB-lite"/>
    </source>
</evidence>
<dbReference type="GO" id="GO:0040001">
    <property type="term" value="P:establishment of mitotic spindle localization"/>
    <property type="evidence" value="ECO:0007669"/>
    <property type="project" value="TreeGrafter"/>
</dbReference>
<feature type="domain" description="CLASP N-terminal" evidence="2">
    <location>
        <begin position="121"/>
        <end position="263"/>
    </location>
</feature>
<dbReference type="GO" id="GO:0005815">
    <property type="term" value="C:microtubule organizing center"/>
    <property type="evidence" value="ECO:0007669"/>
    <property type="project" value="TreeGrafter"/>
</dbReference>
<dbReference type="PANTHER" id="PTHR21567">
    <property type="entry name" value="CLASP"/>
    <property type="match status" value="1"/>
</dbReference>
<protein>
    <recommendedName>
        <fullName evidence="2">CLASP N-terminal domain-containing protein</fullName>
    </recommendedName>
</protein>
<dbReference type="Ensembl" id="ENSFHET00000032589.1">
    <property type="protein sequence ID" value="ENSFHEP00000013912.1"/>
    <property type="gene ID" value="ENSFHEG00000015488.1"/>
</dbReference>
<feature type="compositionally biased region" description="Low complexity" evidence="1">
    <location>
        <begin position="30"/>
        <end position="45"/>
    </location>
</feature>
<reference evidence="3" key="1">
    <citation type="submission" date="2025-08" db="UniProtKB">
        <authorList>
            <consortium name="Ensembl"/>
        </authorList>
    </citation>
    <scope>IDENTIFICATION</scope>
</reference>
<dbReference type="GeneTree" id="ENSGT00940000154817"/>
<dbReference type="GO" id="GO:0000776">
    <property type="term" value="C:kinetochore"/>
    <property type="evidence" value="ECO:0007669"/>
    <property type="project" value="UniProtKB-KW"/>
</dbReference>
<dbReference type="Proteomes" id="UP000265000">
    <property type="component" value="Unplaced"/>
</dbReference>
<dbReference type="Gene3D" id="1.25.10.10">
    <property type="entry name" value="Leucine-rich Repeat Variant"/>
    <property type="match status" value="1"/>
</dbReference>